<dbReference type="GO" id="GO:0004615">
    <property type="term" value="F:phosphomannomutase activity"/>
    <property type="evidence" value="ECO:0007669"/>
    <property type="project" value="UniProtKB-EC"/>
</dbReference>
<evidence type="ECO:0000313" key="15">
    <source>
        <dbReference type="EMBL" id="TXS93797.1"/>
    </source>
</evidence>
<dbReference type="EMBL" id="VRZA01000003">
    <property type="protein sequence ID" value="TXS93797.1"/>
    <property type="molecule type" value="Genomic_DNA"/>
</dbReference>
<evidence type="ECO:0000313" key="16">
    <source>
        <dbReference type="Proteomes" id="UP000321039"/>
    </source>
</evidence>
<dbReference type="InterPro" id="IPR016066">
    <property type="entry name" value="A-D-PHexomutase_CS"/>
</dbReference>
<dbReference type="PROSITE" id="PS00710">
    <property type="entry name" value="PGM_PMM"/>
    <property type="match status" value="1"/>
</dbReference>
<evidence type="ECO:0000256" key="10">
    <source>
        <dbReference type="SAM" id="MobiDB-lite"/>
    </source>
</evidence>
<dbReference type="Pfam" id="PF02878">
    <property type="entry name" value="PGM_PMM_I"/>
    <property type="match status" value="1"/>
</dbReference>
<dbReference type="InterPro" id="IPR036900">
    <property type="entry name" value="A-D-PHexomutase_C_sf"/>
</dbReference>
<reference evidence="15 16" key="1">
    <citation type="submission" date="2019-08" db="EMBL/GenBank/DDBJ databases">
        <title>Parahaliea maris sp. nov., isolated from the surface seawater.</title>
        <authorList>
            <person name="Liu Y."/>
        </authorList>
    </citation>
    <scope>NUCLEOTIDE SEQUENCE [LARGE SCALE GENOMIC DNA]</scope>
    <source>
        <strain evidence="15 16">HSLHS9</strain>
    </source>
</reference>
<feature type="region of interest" description="Disordered" evidence="10">
    <location>
        <begin position="294"/>
        <end position="325"/>
    </location>
</feature>
<dbReference type="GO" id="GO:0000287">
    <property type="term" value="F:magnesium ion binding"/>
    <property type="evidence" value="ECO:0007669"/>
    <property type="project" value="InterPro"/>
</dbReference>
<name>A0A5C9A2F9_9GAMM</name>
<evidence type="ECO:0000256" key="4">
    <source>
        <dbReference type="ARBA" id="ARBA00010231"/>
    </source>
</evidence>
<dbReference type="InterPro" id="IPR016055">
    <property type="entry name" value="A-D-PHexomutase_a/b/a-I/II/III"/>
</dbReference>
<evidence type="ECO:0000259" key="14">
    <source>
        <dbReference type="Pfam" id="PF02880"/>
    </source>
</evidence>
<comment type="catalytic activity">
    <reaction evidence="1">
        <text>alpha-D-mannose 1-phosphate = D-mannose 6-phosphate</text>
        <dbReference type="Rhea" id="RHEA:11140"/>
        <dbReference type="ChEBI" id="CHEBI:58409"/>
        <dbReference type="ChEBI" id="CHEBI:58735"/>
        <dbReference type="EC" id="5.4.2.8"/>
    </reaction>
</comment>
<dbReference type="CDD" id="cd03089">
    <property type="entry name" value="PMM_PGM"/>
    <property type="match status" value="1"/>
</dbReference>
<dbReference type="Gene3D" id="3.30.310.50">
    <property type="entry name" value="Alpha-D-phosphohexomutase, C-terminal domain"/>
    <property type="match status" value="1"/>
</dbReference>
<dbReference type="PANTHER" id="PTHR43771">
    <property type="entry name" value="PHOSPHOMANNOMUTASE"/>
    <property type="match status" value="1"/>
</dbReference>
<dbReference type="SUPFAM" id="SSF55957">
    <property type="entry name" value="Phosphoglucomutase, C-terminal domain"/>
    <property type="match status" value="1"/>
</dbReference>
<evidence type="ECO:0000256" key="8">
    <source>
        <dbReference type="ARBA" id="ARBA00022842"/>
    </source>
</evidence>
<dbReference type="Pfam" id="PF02880">
    <property type="entry name" value="PGM_PMM_III"/>
    <property type="match status" value="1"/>
</dbReference>
<accession>A0A5C9A2F9</accession>
<keyword evidence="6" id="KW-0597">Phosphoprotein</keyword>
<feature type="region of interest" description="Disordered" evidence="10">
    <location>
        <begin position="1"/>
        <end position="25"/>
    </location>
</feature>
<comment type="similarity">
    <text evidence="4">Belongs to the phosphohexose mutase family.</text>
</comment>
<feature type="compositionally biased region" description="Low complexity" evidence="10">
    <location>
        <begin position="294"/>
        <end position="314"/>
    </location>
</feature>
<dbReference type="InterPro" id="IPR005841">
    <property type="entry name" value="Alpha-D-phosphohexomutase_SF"/>
</dbReference>
<evidence type="ECO:0000259" key="13">
    <source>
        <dbReference type="Pfam" id="PF02879"/>
    </source>
</evidence>
<evidence type="ECO:0000259" key="11">
    <source>
        <dbReference type="Pfam" id="PF00408"/>
    </source>
</evidence>
<dbReference type="Proteomes" id="UP000321039">
    <property type="component" value="Unassembled WGS sequence"/>
</dbReference>
<dbReference type="EC" id="5.4.2.8" evidence="5"/>
<gene>
    <name evidence="15" type="ORF">FV139_09165</name>
</gene>
<evidence type="ECO:0000256" key="5">
    <source>
        <dbReference type="ARBA" id="ARBA00012730"/>
    </source>
</evidence>
<evidence type="ECO:0000259" key="12">
    <source>
        <dbReference type="Pfam" id="PF02878"/>
    </source>
</evidence>
<dbReference type="InterPro" id="IPR005845">
    <property type="entry name" value="A-D-PHexomutase_a/b/a-II"/>
</dbReference>
<dbReference type="AlphaFoldDB" id="A0A5C9A2F9"/>
<comment type="caution">
    <text evidence="15">The sequence shown here is derived from an EMBL/GenBank/DDBJ whole genome shotgun (WGS) entry which is preliminary data.</text>
</comment>
<keyword evidence="7" id="KW-0479">Metal-binding</keyword>
<keyword evidence="16" id="KW-1185">Reference proteome</keyword>
<evidence type="ECO:0000256" key="7">
    <source>
        <dbReference type="ARBA" id="ARBA00022723"/>
    </source>
</evidence>
<dbReference type="InterPro" id="IPR005844">
    <property type="entry name" value="A-D-PHexomutase_a/b/a-I"/>
</dbReference>
<proteinExistence type="inferred from homology"/>
<protein>
    <recommendedName>
        <fullName evidence="5">phosphomannomutase</fullName>
        <ecNumber evidence="5">5.4.2.8</ecNumber>
    </recommendedName>
</protein>
<feature type="domain" description="Alpha-D-phosphohexomutase alpha/beta/alpha" evidence="12">
    <location>
        <begin position="372"/>
        <end position="496"/>
    </location>
</feature>
<feature type="domain" description="Alpha-D-phosphohexomutase alpha/beta/alpha" evidence="14">
    <location>
        <begin position="623"/>
        <end position="728"/>
    </location>
</feature>
<dbReference type="Pfam" id="PF00408">
    <property type="entry name" value="PGM_PMM_IV"/>
    <property type="match status" value="1"/>
</dbReference>
<dbReference type="GO" id="GO:0005975">
    <property type="term" value="P:carbohydrate metabolic process"/>
    <property type="evidence" value="ECO:0007669"/>
    <property type="project" value="InterPro"/>
</dbReference>
<dbReference type="SUPFAM" id="SSF53738">
    <property type="entry name" value="Phosphoglucomutase, first 3 domains"/>
    <property type="match status" value="3"/>
</dbReference>
<dbReference type="PANTHER" id="PTHR43771:SF2">
    <property type="entry name" value="PHOSPHOMANNOMUTASE_PHOSPHOGLUCOMUTASE"/>
    <property type="match status" value="1"/>
</dbReference>
<evidence type="ECO:0000256" key="2">
    <source>
        <dbReference type="ARBA" id="ARBA00001946"/>
    </source>
</evidence>
<organism evidence="15 16">
    <name type="scientific">Parahaliea maris</name>
    <dbReference type="NCBI Taxonomy" id="2716870"/>
    <lineage>
        <taxon>Bacteria</taxon>
        <taxon>Pseudomonadati</taxon>
        <taxon>Pseudomonadota</taxon>
        <taxon>Gammaproteobacteria</taxon>
        <taxon>Cellvibrionales</taxon>
        <taxon>Halieaceae</taxon>
        <taxon>Parahaliea</taxon>
    </lineage>
</organism>
<comment type="cofactor">
    <cofactor evidence="2">
        <name>Mg(2+)</name>
        <dbReference type="ChEBI" id="CHEBI:18420"/>
    </cofactor>
</comment>
<dbReference type="InterPro" id="IPR005846">
    <property type="entry name" value="A-D-PHexomutase_a/b/a-III"/>
</dbReference>
<evidence type="ECO:0000256" key="1">
    <source>
        <dbReference type="ARBA" id="ARBA00000586"/>
    </source>
</evidence>
<dbReference type="Pfam" id="PF02879">
    <property type="entry name" value="PGM_PMM_II"/>
    <property type="match status" value="1"/>
</dbReference>
<keyword evidence="8" id="KW-0460">Magnesium</keyword>
<dbReference type="Gene3D" id="3.40.120.10">
    <property type="entry name" value="Alpha-D-Glucose-1,6-Bisphosphate, subunit A, domain 3"/>
    <property type="match status" value="3"/>
</dbReference>
<feature type="domain" description="Alpha-D-phosphohexomutase alpha/beta/alpha" evidence="13">
    <location>
        <begin position="520"/>
        <end position="617"/>
    </location>
</feature>
<comment type="pathway">
    <text evidence="3">Nucleotide-sugar biosynthesis; GDP-alpha-D-mannose biosynthesis; alpha-D-mannose 1-phosphate from D-fructose 6-phosphate: step 2/2.</text>
</comment>
<evidence type="ECO:0000256" key="3">
    <source>
        <dbReference type="ARBA" id="ARBA00004699"/>
    </source>
</evidence>
<evidence type="ECO:0000256" key="9">
    <source>
        <dbReference type="ARBA" id="ARBA00023235"/>
    </source>
</evidence>
<dbReference type="InterPro" id="IPR005843">
    <property type="entry name" value="A-D-PHexomutase_C"/>
</dbReference>
<evidence type="ECO:0000256" key="6">
    <source>
        <dbReference type="ARBA" id="ARBA00022553"/>
    </source>
</evidence>
<keyword evidence="9" id="KW-0413">Isomerase</keyword>
<dbReference type="PRINTS" id="PR00509">
    <property type="entry name" value="PGMPMM"/>
</dbReference>
<sequence>MLRRKLDAATAPPGPTQTRPRKLSPSGATIGAALFLAAGLGWLLKLQQPAQVAQQATQLSAEQAEQAATQLTQAVSQFQQRLAITVAEAGPPAGDDAAGVRALEVQLLPRFPEASDLRLLPLSELSASNYALQTLALRNHIEIDLLRKAGTRKAPAMESYQHENQWLTSVAQQVVLPGQPETPAIALLTFPNQVLQQYIPATDSLGLYELQQQFTDNRGRDHLRNIAASGTAVGDTAPLAGTAPVSGTPWQIRFTPGPGLLAGITPERWPYLLVAALALAGGLLGALAPSRLPRRAPSLRPRGRASFTGKAAAAEPDDVPTPAAPPAELERSLLYQNHDIVEEHAEQALDLDLDLGLDLDLEEGDGGFPAHIFRAYDIRGRADTELTDELVRRIAIALAAELHERGESQLVLASDGRLSSPRIRSQLISALLESGLSIADIGIVPTPLVYFATHELDIPSAIMVTGSHNPATDNGMKIVLGGKTIGAGGIARLREQVQANHGPQPGFRHGKLTNHDLSEQYVERILSDVAIPAPLKLVIDASNGATGELGPLLFRELHCEVTPLNCTIDGNFPGHPPDTSNEDNLRQLAEKVVEVGADLGVAFDGDGDRVVVVTGSGRIVRADETLMLLAGDVVARNPGADVVFDVKCSRHLARVVTELGGRPVMWKTGHAFMKEKMLETGALLGGEFSGHIFFGERWYGHDDGLYAAARIAELCATQDTSLDELLASVPVSVSTPDIRIPVAESDKFALVERLVEEADFGPGKLTTLDGLRVDFNAGWGLLRASNTEAALTARFEGDTPEQLDNVKAVFREQLARIAPELGNAF</sequence>
<feature type="domain" description="Alpha-D-phosphohexomutase C-terminal" evidence="11">
    <location>
        <begin position="738"/>
        <end position="812"/>
    </location>
</feature>